<keyword evidence="3" id="KW-0862">Zinc</keyword>
<evidence type="ECO:0000256" key="4">
    <source>
        <dbReference type="ARBA" id="ARBA00023239"/>
    </source>
</evidence>
<dbReference type="InterPro" id="IPR011057">
    <property type="entry name" value="Mss4-like_sf"/>
</dbReference>
<gene>
    <name evidence="6" type="ORF">BJX66DRAFT_309329</name>
</gene>
<evidence type="ECO:0000313" key="6">
    <source>
        <dbReference type="EMBL" id="KAL2788211.1"/>
    </source>
</evidence>
<dbReference type="PANTHER" id="PTHR33337:SF40">
    <property type="entry name" value="CENP-V_GFA DOMAIN-CONTAINING PROTEIN-RELATED"/>
    <property type="match status" value="1"/>
</dbReference>
<dbReference type="PROSITE" id="PS51891">
    <property type="entry name" value="CENP_V_GFA"/>
    <property type="match status" value="1"/>
</dbReference>
<evidence type="ECO:0000256" key="3">
    <source>
        <dbReference type="ARBA" id="ARBA00022833"/>
    </source>
</evidence>
<comment type="caution">
    <text evidence="6">The sequence shown here is derived from an EMBL/GenBank/DDBJ whole genome shotgun (WGS) entry which is preliminary data.</text>
</comment>
<name>A0ABR4FY88_9EURO</name>
<keyword evidence="2" id="KW-0479">Metal-binding</keyword>
<evidence type="ECO:0000313" key="7">
    <source>
        <dbReference type="Proteomes" id="UP001610563"/>
    </source>
</evidence>
<dbReference type="SUPFAM" id="SSF51316">
    <property type="entry name" value="Mss4-like"/>
    <property type="match status" value="1"/>
</dbReference>
<proteinExistence type="inferred from homology"/>
<dbReference type="Gene3D" id="3.90.1590.10">
    <property type="entry name" value="glutathione-dependent formaldehyde- activating enzyme (gfa)"/>
    <property type="match status" value="1"/>
</dbReference>
<feature type="domain" description="CENP-V/GFA" evidence="5">
    <location>
        <begin position="11"/>
        <end position="141"/>
    </location>
</feature>
<organism evidence="6 7">
    <name type="scientific">Aspergillus keveii</name>
    <dbReference type="NCBI Taxonomy" id="714993"/>
    <lineage>
        <taxon>Eukaryota</taxon>
        <taxon>Fungi</taxon>
        <taxon>Dikarya</taxon>
        <taxon>Ascomycota</taxon>
        <taxon>Pezizomycotina</taxon>
        <taxon>Eurotiomycetes</taxon>
        <taxon>Eurotiomycetidae</taxon>
        <taxon>Eurotiales</taxon>
        <taxon>Aspergillaceae</taxon>
        <taxon>Aspergillus</taxon>
        <taxon>Aspergillus subgen. Nidulantes</taxon>
    </lineage>
</organism>
<evidence type="ECO:0000259" key="5">
    <source>
        <dbReference type="PROSITE" id="PS51891"/>
    </source>
</evidence>
<keyword evidence="4" id="KW-0456">Lyase</keyword>
<dbReference type="EMBL" id="JBFTWV010000083">
    <property type="protein sequence ID" value="KAL2788211.1"/>
    <property type="molecule type" value="Genomic_DNA"/>
</dbReference>
<sequence>MSSTEDSPLVLTGGCLCAAIRYEVTFNRYIQWPPQSETCQCTMCRKWTGSLIYQYITISPDQVSPPLSASPSYREFRSSPDRYRGFCGQCGTSLTWRSDREGEVETCDLSLGTIDERWLMEKGEHGLAKVLSTPSGAQYWRCHAIEGVTDYPPGGTIYLAGNDDGPSTSK</sequence>
<evidence type="ECO:0000256" key="2">
    <source>
        <dbReference type="ARBA" id="ARBA00022723"/>
    </source>
</evidence>
<dbReference type="Pfam" id="PF04828">
    <property type="entry name" value="GFA"/>
    <property type="match status" value="1"/>
</dbReference>
<dbReference type="InterPro" id="IPR006913">
    <property type="entry name" value="CENP-V/GFA"/>
</dbReference>
<accession>A0ABR4FY88</accession>
<comment type="similarity">
    <text evidence="1">Belongs to the Gfa family.</text>
</comment>
<dbReference type="Proteomes" id="UP001610563">
    <property type="component" value="Unassembled WGS sequence"/>
</dbReference>
<reference evidence="6 7" key="1">
    <citation type="submission" date="2024-07" db="EMBL/GenBank/DDBJ databases">
        <title>Section-level genome sequencing and comparative genomics of Aspergillus sections Usti and Cavernicolus.</title>
        <authorList>
            <consortium name="Lawrence Berkeley National Laboratory"/>
            <person name="Nybo J.L."/>
            <person name="Vesth T.C."/>
            <person name="Theobald S."/>
            <person name="Frisvad J.C."/>
            <person name="Larsen T.O."/>
            <person name="Kjaerboelling I."/>
            <person name="Rothschild-Mancinelli K."/>
            <person name="Lyhne E.K."/>
            <person name="Kogle M.E."/>
            <person name="Barry K."/>
            <person name="Clum A."/>
            <person name="Na H."/>
            <person name="Ledsgaard L."/>
            <person name="Lin J."/>
            <person name="Lipzen A."/>
            <person name="Kuo A."/>
            <person name="Riley R."/>
            <person name="Mondo S."/>
            <person name="Labutti K."/>
            <person name="Haridas S."/>
            <person name="Pangalinan J."/>
            <person name="Salamov A.A."/>
            <person name="Simmons B.A."/>
            <person name="Magnuson J.K."/>
            <person name="Chen J."/>
            <person name="Drula E."/>
            <person name="Henrissat B."/>
            <person name="Wiebenga A."/>
            <person name="Lubbers R.J."/>
            <person name="Gomes A.C."/>
            <person name="Makela M.R."/>
            <person name="Stajich J."/>
            <person name="Grigoriev I.V."/>
            <person name="Mortensen U.H."/>
            <person name="De Vries R.P."/>
            <person name="Baker S.E."/>
            <person name="Andersen M.R."/>
        </authorList>
    </citation>
    <scope>NUCLEOTIDE SEQUENCE [LARGE SCALE GENOMIC DNA]</scope>
    <source>
        <strain evidence="6 7">CBS 209.92</strain>
    </source>
</reference>
<evidence type="ECO:0000256" key="1">
    <source>
        <dbReference type="ARBA" id="ARBA00005495"/>
    </source>
</evidence>
<protein>
    <submittedName>
        <fullName evidence="6">Mss4-like protein</fullName>
    </submittedName>
</protein>
<keyword evidence="7" id="KW-1185">Reference proteome</keyword>
<dbReference type="PANTHER" id="PTHR33337">
    <property type="entry name" value="GFA DOMAIN-CONTAINING PROTEIN"/>
    <property type="match status" value="1"/>
</dbReference>